<sequence>MIIQKKEGGNLMAKNTNRLEIDSLSFEVENQELSGKSEASGIQLLK</sequence>
<comment type="caution">
    <text evidence="1">The sequence shown here is derived from an EMBL/GenBank/DDBJ whole genome shotgun (WGS) entry which is preliminary data.</text>
</comment>
<organism evidence="1 2">
    <name type="scientific">Streptococcus mitis</name>
    <dbReference type="NCBI Taxonomy" id="28037"/>
    <lineage>
        <taxon>Bacteria</taxon>
        <taxon>Bacillati</taxon>
        <taxon>Bacillota</taxon>
        <taxon>Bacilli</taxon>
        <taxon>Lactobacillales</taxon>
        <taxon>Streptococcaceae</taxon>
        <taxon>Streptococcus</taxon>
        <taxon>Streptococcus mitis group</taxon>
    </lineage>
</organism>
<accession>A0A139PXS9</accession>
<dbReference type="Proteomes" id="UP000070458">
    <property type="component" value="Unassembled WGS sequence"/>
</dbReference>
<name>A0A139PXS9_STRMT</name>
<evidence type="ECO:0000313" key="1">
    <source>
        <dbReference type="EMBL" id="KXT95093.1"/>
    </source>
</evidence>
<evidence type="ECO:0000313" key="2">
    <source>
        <dbReference type="Proteomes" id="UP000070458"/>
    </source>
</evidence>
<gene>
    <name evidence="1" type="ORF">SMIDD26_00463</name>
</gene>
<protein>
    <submittedName>
        <fullName evidence="1">Uncharacterized protein</fullName>
    </submittedName>
</protein>
<dbReference type="AlphaFoldDB" id="A0A139PXS9"/>
<dbReference type="EMBL" id="LQOD01000076">
    <property type="protein sequence ID" value="KXT95093.1"/>
    <property type="molecule type" value="Genomic_DNA"/>
</dbReference>
<reference evidence="1 2" key="1">
    <citation type="submission" date="2016-01" db="EMBL/GenBank/DDBJ databases">
        <title>Highly variable Streptococcus oralis are common among viridans streptococci isolated from primates.</title>
        <authorList>
            <person name="Denapaite D."/>
            <person name="Rieger M."/>
            <person name="Koendgen S."/>
            <person name="Brueckner R."/>
            <person name="Ochigava I."/>
            <person name="Kappeler P."/>
            <person name="Maetz-Rensing K."/>
            <person name="Leendertz F."/>
            <person name="Hakenbeck R."/>
        </authorList>
    </citation>
    <scope>NUCLEOTIDE SEQUENCE [LARGE SCALE GENOMIC DNA]</scope>
    <source>
        <strain evidence="1 2">DD26</strain>
    </source>
</reference>
<dbReference type="PATRIC" id="fig|28037.233.peg.513"/>
<proteinExistence type="predicted"/>